<gene>
    <name evidence="9" type="ORF">BDY21DRAFT_384675</name>
</gene>
<proteinExistence type="predicted"/>
<keyword evidence="6" id="KW-0067">ATP-binding</keyword>
<name>A0A6A6P6L6_9PEZI</name>
<dbReference type="GO" id="GO:0005524">
    <property type="term" value="F:ATP binding"/>
    <property type="evidence" value="ECO:0007669"/>
    <property type="project" value="UniProtKB-KW"/>
</dbReference>
<dbReference type="EMBL" id="MU001675">
    <property type="protein sequence ID" value="KAF2459484.1"/>
    <property type="molecule type" value="Genomic_DNA"/>
</dbReference>
<comment type="catalytic activity">
    <reaction evidence="8">
        <text>L-seryl-[protein] + ATP = O-phospho-L-seryl-[protein] + ADP + H(+)</text>
        <dbReference type="Rhea" id="RHEA:17989"/>
        <dbReference type="Rhea" id="RHEA-COMP:9863"/>
        <dbReference type="Rhea" id="RHEA-COMP:11604"/>
        <dbReference type="ChEBI" id="CHEBI:15378"/>
        <dbReference type="ChEBI" id="CHEBI:29999"/>
        <dbReference type="ChEBI" id="CHEBI:30616"/>
        <dbReference type="ChEBI" id="CHEBI:83421"/>
        <dbReference type="ChEBI" id="CHEBI:456216"/>
        <dbReference type="EC" id="2.7.11.1"/>
    </reaction>
</comment>
<organism evidence="9 10">
    <name type="scientific">Lineolata rhizophorae</name>
    <dbReference type="NCBI Taxonomy" id="578093"/>
    <lineage>
        <taxon>Eukaryota</taxon>
        <taxon>Fungi</taxon>
        <taxon>Dikarya</taxon>
        <taxon>Ascomycota</taxon>
        <taxon>Pezizomycotina</taxon>
        <taxon>Dothideomycetes</taxon>
        <taxon>Dothideomycetes incertae sedis</taxon>
        <taxon>Lineolatales</taxon>
        <taxon>Lineolataceae</taxon>
        <taxon>Lineolata</taxon>
    </lineage>
</organism>
<dbReference type="PANTHER" id="PTHR47634:SF9">
    <property type="entry name" value="PROTEIN KINASE DOMAIN-CONTAINING PROTEIN-RELATED"/>
    <property type="match status" value="1"/>
</dbReference>
<evidence type="ECO:0000256" key="1">
    <source>
        <dbReference type="ARBA" id="ARBA00012513"/>
    </source>
</evidence>
<evidence type="ECO:0000256" key="4">
    <source>
        <dbReference type="ARBA" id="ARBA00022741"/>
    </source>
</evidence>
<dbReference type="Proteomes" id="UP000799766">
    <property type="component" value="Unassembled WGS sequence"/>
</dbReference>
<evidence type="ECO:0000256" key="2">
    <source>
        <dbReference type="ARBA" id="ARBA00022527"/>
    </source>
</evidence>
<evidence type="ECO:0000256" key="7">
    <source>
        <dbReference type="ARBA" id="ARBA00047899"/>
    </source>
</evidence>
<accession>A0A6A6P6L6</accession>
<dbReference type="PANTHER" id="PTHR47634">
    <property type="entry name" value="PROTEIN KINASE DOMAIN-CONTAINING PROTEIN-RELATED"/>
    <property type="match status" value="1"/>
</dbReference>
<keyword evidence="4" id="KW-0547">Nucleotide-binding</keyword>
<evidence type="ECO:0000256" key="3">
    <source>
        <dbReference type="ARBA" id="ARBA00022679"/>
    </source>
</evidence>
<dbReference type="InterPro" id="IPR051334">
    <property type="entry name" value="SRPK"/>
</dbReference>
<reference evidence="9" key="1">
    <citation type="journal article" date="2020" name="Stud. Mycol.">
        <title>101 Dothideomycetes genomes: a test case for predicting lifestyles and emergence of pathogens.</title>
        <authorList>
            <person name="Haridas S."/>
            <person name="Albert R."/>
            <person name="Binder M."/>
            <person name="Bloem J."/>
            <person name="Labutti K."/>
            <person name="Salamov A."/>
            <person name="Andreopoulos B."/>
            <person name="Baker S."/>
            <person name="Barry K."/>
            <person name="Bills G."/>
            <person name="Bluhm B."/>
            <person name="Cannon C."/>
            <person name="Castanera R."/>
            <person name="Culley D."/>
            <person name="Daum C."/>
            <person name="Ezra D."/>
            <person name="Gonzalez J."/>
            <person name="Henrissat B."/>
            <person name="Kuo A."/>
            <person name="Liang C."/>
            <person name="Lipzen A."/>
            <person name="Lutzoni F."/>
            <person name="Magnuson J."/>
            <person name="Mondo S."/>
            <person name="Nolan M."/>
            <person name="Ohm R."/>
            <person name="Pangilinan J."/>
            <person name="Park H.-J."/>
            <person name="Ramirez L."/>
            <person name="Alfaro M."/>
            <person name="Sun H."/>
            <person name="Tritt A."/>
            <person name="Yoshinaga Y."/>
            <person name="Zwiers L.-H."/>
            <person name="Turgeon B."/>
            <person name="Goodwin S."/>
            <person name="Spatafora J."/>
            <person name="Crous P."/>
            <person name="Grigoriev I."/>
        </authorList>
    </citation>
    <scope>NUCLEOTIDE SEQUENCE</scope>
    <source>
        <strain evidence="9">ATCC 16933</strain>
    </source>
</reference>
<dbReference type="GO" id="GO:0004674">
    <property type="term" value="F:protein serine/threonine kinase activity"/>
    <property type="evidence" value="ECO:0007669"/>
    <property type="project" value="UniProtKB-KW"/>
</dbReference>
<evidence type="ECO:0000313" key="10">
    <source>
        <dbReference type="Proteomes" id="UP000799766"/>
    </source>
</evidence>
<dbReference type="EC" id="2.7.11.1" evidence="1"/>
<evidence type="ECO:0000256" key="8">
    <source>
        <dbReference type="ARBA" id="ARBA00048679"/>
    </source>
</evidence>
<protein>
    <recommendedName>
        <fullName evidence="1">non-specific serine/threonine protein kinase</fullName>
        <ecNumber evidence="1">2.7.11.1</ecNumber>
    </recommendedName>
</protein>
<sequence length="309" mass="34575">MSGQAKTFPSESFEVLPAHKMGEEGEVSKYKTERFYHIRLGEVFESRYEVVAKLGFDTASTVWLCGDLKYKNILLTFKVRIVGEDATNEVAISGPFRCGGVEHPGKVGLRAVMGHFQITGPYGSHKNIPDMSRNNTFVGAEDAAYPYPSKFLADCIIHLSYTLPNTHGAPATSNFCSARLGELGQKHSGNAMPGVYREPEIIIWDLFEGSRQFRAVKDNHLGDEQHLRDWSAATPIPDQTLRTRERCVEVKVTGMLVALARKILSWLPKKRPSAEDIFEDEFLIQYRFGGGSTLGHRFPSNVIQFIQGF</sequence>
<keyword evidence="3" id="KW-0808">Transferase</keyword>
<dbReference type="InterPro" id="IPR011009">
    <property type="entry name" value="Kinase-like_dom_sf"/>
</dbReference>
<comment type="catalytic activity">
    <reaction evidence="7">
        <text>L-threonyl-[protein] + ATP = O-phospho-L-threonyl-[protein] + ADP + H(+)</text>
        <dbReference type="Rhea" id="RHEA:46608"/>
        <dbReference type="Rhea" id="RHEA-COMP:11060"/>
        <dbReference type="Rhea" id="RHEA-COMP:11605"/>
        <dbReference type="ChEBI" id="CHEBI:15378"/>
        <dbReference type="ChEBI" id="CHEBI:30013"/>
        <dbReference type="ChEBI" id="CHEBI:30616"/>
        <dbReference type="ChEBI" id="CHEBI:61977"/>
        <dbReference type="ChEBI" id="CHEBI:456216"/>
        <dbReference type="EC" id="2.7.11.1"/>
    </reaction>
</comment>
<keyword evidence="2" id="KW-0723">Serine/threonine-protein kinase</keyword>
<evidence type="ECO:0000313" key="9">
    <source>
        <dbReference type="EMBL" id="KAF2459484.1"/>
    </source>
</evidence>
<dbReference type="GO" id="GO:0000245">
    <property type="term" value="P:spliceosomal complex assembly"/>
    <property type="evidence" value="ECO:0007669"/>
    <property type="project" value="TreeGrafter"/>
</dbReference>
<dbReference type="GO" id="GO:0050684">
    <property type="term" value="P:regulation of mRNA processing"/>
    <property type="evidence" value="ECO:0007669"/>
    <property type="project" value="TreeGrafter"/>
</dbReference>
<dbReference type="GO" id="GO:0005634">
    <property type="term" value="C:nucleus"/>
    <property type="evidence" value="ECO:0007669"/>
    <property type="project" value="TreeGrafter"/>
</dbReference>
<dbReference type="GO" id="GO:0005737">
    <property type="term" value="C:cytoplasm"/>
    <property type="evidence" value="ECO:0007669"/>
    <property type="project" value="TreeGrafter"/>
</dbReference>
<evidence type="ECO:0000256" key="5">
    <source>
        <dbReference type="ARBA" id="ARBA00022777"/>
    </source>
</evidence>
<dbReference type="SUPFAM" id="SSF56112">
    <property type="entry name" value="Protein kinase-like (PK-like)"/>
    <property type="match status" value="1"/>
</dbReference>
<dbReference type="Gene3D" id="3.30.200.20">
    <property type="entry name" value="Phosphorylase Kinase, domain 1"/>
    <property type="match status" value="1"/>
</dbReference>
<dbReference type="AlphaFoldDB" id="A0A6A6P6L6"/>
<keyword evidence="5" id="KW-0418">Kinase</keyword>
<dbReference type="OrthoDB" id="5979581at2759"/>
<keyword evidence="10" id="KW-1185">Reference proteome</keyword>
<evidence type="ECO:0000256" key="6">
    <source>
        <dbReference type="ARBA" id="ARBA00022840"/>
    </source>
</evidence>